<accession>A0A8S1MVS2</accession>
<organism evidence="1 2">
    <name type="scientific">Paramecium sonneborni</name>
    <dbReference type="NCBI Taxonomy" id="65129"/>
    <lineage>
        <taxon>Eukaryota</taxon>
        <taxon>Sar</taxon>
        <taxon>Alveolata</taxon>
        <taxon>Ciliophora</taxon>
        <taxon>Intramacronucleata</taxon>
        <taxon>Oligohymenophorea</taxon>
        <taxon>Peniculida</taxon>
        <taxon>Parameciidae</taxon>
        <taxon>Paramecium</taxon>
    </lineage>
</organism>
<reference evidence="1" key="1">
    <citation type="submission" date="2021-01" db="EMBL/GenBank/DDBJ databases">
        <authorList>
            <consortium name="Genoscope - CEA"/>
            <person name="William W."/>
        </authorList>
    </citation>
    <scope>NUCLEOTIDE SEQUENCE</scope>
</reference>
<proteinExistence type="predicted"/>
<keyword evidence="2" id="KW-1185">Reference proteome</keyword>
<sequence length="471" mass="55771">MLPQVCDTADTFTSSITTMFHITLPEEKQLLASPYKIVKNILQLFSLIENLIFKIVLINVKNFIILKPLVILPHLITHYIEIAQNLEQVFLIHLSPKFYNPKTKLKPLQKVLSIIEENEEIINTLQRLTDSSLKLILKLGFIKQINKLLKKVKKNIFPKLQEQLEFQDFPDFNPPDWPLDNDLDNLSIQQTKLQSSKQIFVKEFKVSPMRNVQFDSNEFNYFIEEQFQPDSSEDKDHFQQLQIKPKDNLNIFLQRQSQILSTQSSKFQFPELNQHQIRLITNATICLLRLALLVHILKYFTLNQQNFISILIVIFKHLDNQFQQKIISQSLHKVFKHFIIRRLFYILLIADSMLKTSFVAQPSRRKEDYKILILSEKYKNKQIMDIIANKIAKILKRNENQVKNRFNCLLKRENVQSDLNKLIDKILWKISKQPVERNPQDQERAKCIYNQNQNLLLTIGSDRKFIKRRCS</sequence>
<evidence type="ECO:0000313" key="2">
    <source>
        <dbReference type="Proteomes" id="UP000692954"/>
    </source>
</evidence>
<dbReference type="AlphaFoldDB" id="A0A8S1MVS2"/>
<dbReference type="Proteomes" id="UP000692954">
    <property type="component" value="Unassembled WGS sequence"/>
</dbReference>
<dbReference type="EMBL" id="CAJJDN010000043">
    <property type="protein sequence ID" value="CAD8082101.1"/>
    <property type="molecule type" value="Genomic_DNA"/>
</dbReference>
<comment type="caution">
    <text evidence="1">The sequence shown here is derived from an EMBL/GenBank/DDBJ whole genome shotgun (WGS) entry which is preliminary data.</text>
</comment>
<protein>
    <submittedName>
        <fullName evidence="1">Uncharacterized protein</fullName>
    </submittedName>
</protein>
<gene>
    <name evidence="1" type="ORF">PSON_ATCC_30995.1.T0430020</name>
</gene>
<evidence type="ECO:0000313" key="1">
    <source>
        <dbReference type="EMBL" id="CAD8082101.1"/>
    </source>
</evidence>
<name>A0A8S1MVS2_9CILI</name>